<keyword evidence="1" id="KW-0175">Coiled coil</keyword>
<feature type="coiled-coil region" evidence="1">
    <location>
        <begin position="1"/>
        <end position="28"/>
    </location>
</feature>
<sequence length="114" mass="13632">MSENEKRIAELQLEEEILTNEMNDFFKRVQFSTQFIDSDQVSVKENIDFYYHKSLRSLNPKSDLKDVVLMFNDNMKNAMKNRIDGVDKIELKEYLKLILKLYNIGIEKEYLKLT</sequence>
<evidence type="ECO:0000313" key="3">
    <source>
        <dbReference type="Proteomes" id="UP001501682"/>
    </source>
</evidence>
<protein>
    <submittedName>
        <fullName evidence="2">Uncharacterized protein</fullName>
    </submittedName>
</protein>
<gene>
    <name evidence="2" type="ORF">GCM10022292_33800</name>
</gene>
<evidence type="ECO:0000313" key="2">
    <source>
        <dbReference type="EMBL" id="GAA4246702.1"/>
    </source>
</evidence>
<evidence type="ECO:0000256" key="1">
    <source>
        <dbReference type="SAM" id="Coils"/>
    </source>
</evidence>
<dbReference type="RefSeq" id="WP_344716124.1">
    <property type="nucleotide sequence ID" value="NZ_BAABCB010000044.1"/>
</dbReference>
<proteinExistence type="predicted"/>
<dbReference type="Proteomes" id="UP001501682">
    <property type="component" value="Unassembled WGS sequence"/>
</dbReference>
<accession>A0ABP8D3F5</accession>
<dbReference type="EMBL" id="BAABCB010000044">
    <property type="protein sequence ID" value="GAA4246702.1"/>
    <property type="molecule type" value="Genomic_DNA"/>
</dbReference>
<organism evidence="2 3">
    <name type="scientific">Winogradskyella damuponensis</name>
    <dbReference type="NCBI Taxonomy" id="943939"/>
    <lineage>
        <taxon>Bacteria</taxon>
        <taxon>Pseudomonadati</taxon>
        <taxon>Bacteroidota</taxon>
        <taxon>Flavobacteriia</taxon>
        <taxon>Flavobacteriales</taxon>
        <taxon>Flavobacteriaceae</taxon>
        <taxon>Winogradskyella</taxon>
    </lineage>
</organism>
<comment type="caution">
    <text evidence="2">The sequence shown here is derived from an EMBL/GenBank/DDBJ whole genome shotgun (WGS) entry which is preliminary data.</text>
</comment>
<reference evidence="3" key="1">
    <citation type="journal article" date="2019" name="Int. J. Syst. Evol. Microbiol.">
        <title>The Global Catalogue of Microorganisms (GCM) 10K type strain sequencing project: providing services to taxonomists for standard genome sequencing and annotation.</title>
        <authorList>
            <consortium name="The Broad Institute Genomics Platform"/>
            <consortium name="The Broad Institute Genome Sequencing Center for Infectious Disease"/>
            <person name="Wu L."/>
            <person name="Ma J."/>
        </authorList>
    </citation>
    <scope>NUCLEOTIDE SEQUENCE [LARGE SCALE GENOMIC DNA]</scope>
    <source>
        <strain evidence="3">JCM 17633</strain>
    </source>
</reference>
<name>A0ABP8D3F5_9FLAO</name>
<keyword evidence="3" id="KW-1185">Reference proteome</keyword>